<dbReference type="EMBL" id="FTOT01000002">
    <property type="protein sequence ID" value="SIS85943.1"/>
    <property type="molecule type" value="Genomic_DNA"/>
</dbReference>
<dbReference type="Pfam" id="PF05958">
    <property type="entry name" value="tRNA_U5-meth_tr"/>
    <property type="match status" value="1"/>
</dbReference>
<dbReference type="SUPFAM" id="SSF50249">
    <property type="entry name" value="Nucleic acid-binding proteins"/>
    <property type="match status" value="1"/>
</dbReference>
<dbReference type="AlphaFoldDB" id="A0A1N7MIN1"/>
<dbReference type="GO" id="GO:0070041">
    <property type="term" value="F:rRNA (uridine-C5-)-methyltransferase activity"/>
    <property type="evidence" value="ECO:0007669"/>
    <property type="project" value="TreeGrafter"/>
</dbReference>
<evidence type="ECO:0000256" key="5">
    <source>
        <dbReference type="ARBA" id="ARBA00023014"/>
    </source>
</evidence>
<feature type="binding site" evidence="6">
    <location>
        <position position="290"/>
    </location>
    <ligand>
        <name>S-adenosyl-L-methionine</name>
        <dbReference type="ChEBI" id="CHEBI:59789"/>
    </ligand>
</feature>
<dbReference type="OrthoDB" id="9804590at2"/>
<keyword evidence="4 6" id="KW-0949">S-adenosyl-L-methionine</keyword>
<dbReference type="Gene3D" id="2.40.50.140">
    <property type="entry name" value="Nucleic acid-binding proteins"/>
    <property type="match status" value="1"/>
</dbReference>
<feature type="domain" description="TRAM" evidence="7">
    <location>
        <begin position="1"/>
        <end position="50"/>
    </location>
</feature>
<gene>
    <name evidence="8" type="ORF">SAMN05421774_102716</name>
</gene>
<feature type="binding site" evidence="6">
    <location>
        <position position="270"/>
    </location>
    <ligand>
        <name>S-adenosyl-L-methionine</name>
        <dbReference type="ChEBI" id="CHEBI:59789"/>
    </ligand>
</feature>
<dbReference type="RefSeq" id="WP_076529866.1">
    <property type="nucleotide sequence ID" value="NZ_BMEH01000002.1"/>
</dbReference>
<dbReference type="InterPro" id="IPR012340">
    <property type="entry name" value="NA-bd_OB-fold"/>
</dbReference>
<evidence type="ECO:0000256" key="4">
    <source>
        <dbReference type="ARBA" id="ARBA00022691"/>
    </source>
</evidence>
<keyword evidence="5" id="KW-0411">Iron-sulfur</keyword>
<dbReference type="PROSITE" id="PS50926">
    <property type="entry name" value="TRAM"/>
    <property type="match status" value="1"/>
</dbReference>
<dbReference type="PANTHER" id="PTHR11061:SF49">
    <property type="entry name" value="23S RRNA (URACIL(1939)-C(5))-METHYLTRANSFERASE RLMD"/>
    <property type="match status" value="1"/>
</dbReference>
<evidence type="ECO:0000256" key="6">
    <source>
        <dbReference type="PROSITE-ProRule" id="PRU01024"/>
    </source>
</evidence>
<evidence type="ECO:0000256" key="2">
    <source>
        <dbReference type="ARBA" id="ARBA00022603"/>
    </source>
</evidence>
<keyword evidence="3 6" id="KW-0808">Transferase</keyword>
<dbReference type="SUPFAM" id="SSF53335">
    <property type="entry name" value="S-adenosyl-L-methionine-dependent methyltransferases"/>
    <property type="match status" value="1"/>
</dbReference>
<dbReference type="Pfam" id="PF01938">
    <property type="entry name" value="TRAM"/>
    <property type="match status" value="1"/>
</dbReference>
<protein>
    <submittedName>
        <fullName evidence="8">23S rRNA m(5)U-1939 methyltransferase</fullName>
    </submittedName>
</protein>
<proteinExistence type="inferred from homology"/>
<dbReference type="STRING" id="1086013.SAMN05421774_102716"/>
<keyword evidence="9" id="KW-1185">Reference proteome</keyword>
<name>A0A1N7MIN1_9RHOB</name>
<evidence type="ECO:0000313" key="8">
    <source>
        <dbReference type="EMBL" id="SIS85943.1"/>
    </source>
</evidence>
<feature type="active site" description="Nucleophile" evidence="6">
    <location>
        <position position="363"/>
    </location>
</feature>
<dbReference type="Gene3D" id="2.40.50.1070">
    <property type="match status" value="1"/>
</dbReference>
<comment type="similarity">
    <text evidence="6">Belongs to the class I-like SAM-binding methyltransferase superfamily. RNA M5U methyltransferase family.</text>
</comment>
<keyword evidence="1" id="KW-0479">Metal-binding</keyword>
<feature type="binding site" evidence="6">
    <location>
        <position position="337"/>
    </location>
    <ligand>
        <name>S-adenosyl-L-methionine</name>
        <dbReference type="ChEBI" id="CHEBI:59789"/>
    </ligand>
</feature>
<accession>A0A1N7MIN1</accession>
<sequence length="410" mass="43136">MTLTIERLGHHGDGIARGPDGPVFVPGVLPGEVVEGEIQGSRLSTPRIVTPSAHRRRPPCAHARACGGCALQHADDAFVADWKQGVVQQALQAQGLEAAFRPILTSHPHSRRRATLSGRRTKAGATLGFHIRGSDQVVAVPGCQLLHPDLIAAFPGLEALTRTGASRKGELSLTVTATLSGPDVAVTGGKPLDAPLLQDLAGLAETHRLARLTWEGEVVALRAQPVVDMGRGRVPLPPGAFLQATADGEAALLAAVRDAVGPARRIVDLFAGCGTFALPLADRAEVHAVEGEAALTTALTAGARATPGLKAVSVETRDLFRRPLLPDELRFDAAVIDPPRAGAEAQVAELARAHVPVLAMVSCNPATFARDAKTLVDAGYRLDWVQVVDQFRWSTHVELAARLSLPHMAA</sequence>
<dbReference type="Proteomes" id="UP000186141">
    <property type="component" value="Unassembled WGS sequence"/>
</dbReference>
<dbReference type="Gene3D" id="3.40.50.150">
    <property type="entry name" value="Vaccinia Virus protein VP39"/>
    <property type="match status" value="1"/>
</dbReference>
<dbReference type="CDD" id="cd02440">
    <property type="entry name" value="AdoMet_MTases"/>
    <property type="match status" value="1"/>
</dbReference>
<dbReference type="InterPro" id="IPR029063">
    <property type="entry name" value="SAM-dependent_MTases_sf"/>
</dbReference>
<dbReference type="InterPro" id="IPR002792">
    <property type="entry name" value="TRAM_dom"/>
</dbReference>
<feature type="binding site" evidence="6">
    <location>
        <position position="243"/>
    </location>
    <ligand>
        <name>S-adenosyl-L-methionine</name>
        <dbReference type="ChEBI" id="CHEBI:59789"/>
    </ligand>
</feature>
<evidence type="ECO:0000256" key="1">
    <source>
        <dbReference type="ARBA" id="ARBA00022485"/>
    </source>
</evidence>
<dbReference type="GO" id="GO:0070475">
    <property type="term" value="P:rRNA base methylation"/>
    <property type="evidence" value="ECO:0007669"/>
    <property type="project" value="TreeGrafter"/>
</dbReference>
<keyword evidence="1" id="KW-0408">Iron</keyword>
<evidence type="ECO:0000256" key="3">
    <source>
        <dbReference type="ARBA" id="ARBA00022679"/>
    </source>
</evidence>
<dbReference type="InterPro" id="IPR010280">
    <property type="entry name" value="U5_MeTrfase_fam"/>
</dbReference>
<reference evidence="8 9" key="1">
    <citation type="submission" date="2017-01" db="EMBL/GenBank/DDBJ databases">
        <authorList>
            <person name="Mah S.A."/>
            <person name="Swanson W.J."/>
            <person name="Moy G.W."/>
            <person name="Vacquier V.D."/>
        </authorList>
    </citation>
    <scope>NUCLEOTIDE SEQUENCE [LARGE SCALE GENOMIC DNA]</scope>
    <source>
        <strain evidence="8 9">DSM 26375</strain>
    </source>
</reference>
<organism evidence="8 9">
    <name type="scientific">Gemmobacter megaterium</name>
    <dbReference type="NCBI Taxonomy" id="1086013"/>
    <lineage>
        <taxon>Bacteria</taxon>
        <taxon>Pseudomonadati</taxon>
        <taxon>Pseudomonadota</taxon>
        <taxon>Alphaproteobacteria</taxon>
        <taxon>Rhodobacterales</taxon>
        <taxon>Paracoccaceae</taxon>
        <taxon>Gemmobacter</taxon>
    </lineage>
</organism>
<dbReference type="GO" id="GO:0051539">
    <property type="term" value="F:4 iron, 4 sulfur cluster binding"/>
    <property type="evidence" value="ECO:0007669"/>
    <property type="project" value="UniProtKB-KW"/>
</dbReference>
<evidence type="ECO:0000259" key="7">
    <source>
        <dbReference type="PROSITE" id="PS50926"/>
    </source>
</evidence>
<evidence type="ECO:0000313" key="9">
    <source>
        <dbReference type="Proteomes" id="UP000186141"/>
    </source>
</evidence>
<keyword evidence="1" id="KW-0004">4Fe-4S</keyword>
<dbReference type="PROSITE" id="PS51687">
    <property type="entry name" value="SAM_MT_RNA_M5U"/>
    <property type="match status" value="1"/>
</dbReference>
<dbReference type="PANTHER" id="PTHR11061">
    <property type="entry name" value="RNA M5U METHYLTRANSFERASE"/>
    <property type="match status" value="1"/>
</dbReference>
<keyword evidence="2 6" id="KW-0489">Methyltransferase</keyword>